<organism evidence="3 4">
    <name type="scientific">Dactylococcopsis salina (strain PCC 8305)</name>
    <name type="common">Myxobactron salinum</name>
    <dbReference type="NCBI Taxonomy" id="13035"/>
    <lineage>
        <taxon>Bacteria</taxon>
        <taxon>Bacillati</taxon>
        <taxon>Cyanobacteriota</taxon>
        <taxon>Cyanophyceae</taxon>
        <taxon>Nodosilineales</taxon>
        <taxon>Cymatolegaceae</taxon>
        <taxon>Dactylococcopsis</taxon>
    </lineage>
</organism>
<evidence type="ECO:0000256" key="1">
    <source>
        <dbReference type="SAM" id="Coils"/>
    </source>
</evidence>
<reference evidence="3" key="1">
    <citation type="submission" date="2012-04" db="EMBL/GenBank/DDBJ databases">
        <title>Finished genome of Dactylococcopsis salina PCC 8305.</title>
        <authorList>
            <consortium name="US DOE Joint Genome Institute"/>
            <person name="Gugger M."/>
            <person name="Coursin T."/>
            <person name="Rippka R."/>
            <person name="Tandeau De Marsac N."/>
            <person name="Huntemann M."/>
            <person name="Wei C.-L."/>
            <person name="Han J."/>
            <person name="Detter J.C."/>
            <person name="Han C."/>
            <person name="Tapia R."/>
            <person name="Daligault H."/>
            <person name="Chen A."/>
            <person name="Krypides N."/>
            <person name="Mavromatis K."/>
            <person name="Markowitz V."/>
            <person name="Szeto E."/>
            <person name="Ivanova N."/>
            <person name="Ovchinnikova G."/>
            <person name="Pagani I."/>
            <person name="Pati A."/>
            <person name="Goodwin L."/>
            <person name="Peters L."/>
            <person name="Pitluck S."/>
            <person name="Woyke T."/>
            <person name="Kerfeld C."/>
        </authorList>
    </citation>
    <scope>NUCLEOTIDE SEQUENCE [LARGE SCALE GENOMIC DNA]</scope>
    <source>
        <strain evidence="3">PCC 8305</strain>
    </source>
</reference>
<proteinExistence type="predicted"/>
<name>K9YVD2_DACS8</name>
<feature type="coiled-coil region" evidence="1">
    <location>
        <begin position="33"/>
        <end position="128"/>
    </location>
</feature>
<keyword evidence="4" id="KW-1185">Reference proteome</keyword>
<accession>K9YVD2</accession>
<keyword evidence="1" id="KW-0175">Coiled coil</keyword>
<keyword evidence="2" id="KW-0472">Membrane</keyword>
<gene>
    <name evidence="3" type="ORF">Dacsa_2232</name>
</gene>
<dbReference type="Gene3D" id="3.30.1330.60">
    <property type="entry name" value="OmpA-like domain"/>
    <property type="match status" value="1"/>
</dbReference>
<dbReference type="STRING" id="13035.Dacsa_2232"/>
<protein>
    <submittedName>
        <fullName evidence="3">Flagellar motor protein</fullName>
    </submittedName>
</protein>
<keyword evidence="2" id="KW-1133">Transmembrane helix</keyword>
<keyword evidence="3" id="KW-0282">Flagellum</keyword>
<keyword evidence="2" id="KW-0812">Transmembrane</keyword>
<dbReference type="InterPro" id="IPR036737">
    <property type="entry name" value="OmpA-like_sf"/>
</dbReference>
<dbReference type="RefSeq" id="WP_015229842.1">
    <property type="nucleotide sequence ID" value="NC_019780.1"/>
</dbReference>
<keyword evidence="3" id="KW-0966">Cell projection</keyword>
<feature type="transmembrane region" description="Helical" evidence="2">
    <location>
        <begin position="12"/>
        <end position="30"/>
    </location>
</feature>
<dbReference type="Proteomes" id="UP000010482">
    <property type="component" value="Chromosome"/>
</dbReference>
<dbReference type="AlphaFoldDB" id="K9YVD2"/>
<dbReference type="eggNOG" id="COG1360">
    <property type="taxonomic scope" value="Bacteria"/>
</dbReference>
<evidence type="ECO:0000313" key="4">
    <source>
        <dbReference type="Proteomes" id="UP000010482"/>
    </source>
</evidence>
<evidence type="ECO:0000256" key="2">
    <source>
        <dbReference type="SAM" id="Phobius"/>
    </source>
</evidence>
<dbReference type="SUPFAM" id="SSF103088">
    <property type="entry name" value="OmpA-like"/>
    <property type="match status" value="1"/>
</dbReference>
<dbReference type="HOGENOM" id="CLU_939148_0_0_3"/>
<evidence type="ECO:0000313" key="3">
    <source>
        <dbReference type="EMBL" id="AFZ50849.1"/>
    </source>
</evidence>
<keyword evidence="3" id="KW-0969">Cilium</keyword>
<dbReference type="OrthoDB" id="559153at2"/>
<sequence length="296" mass="33450">MNPKFLKYSEVFSFLAFIFVIFFVLLRLDLLQTERVASQVPELEAELEKAQATADKIPRLQRQLAAARDTAEEVYALQEKVESLQEKAARVEELQAQLEDAEATAEEVSQLQEQLENAREAAAQTPENPPLIILSERNQSYRFAVGSSDISEEFETALQERIIPLLEAQSQRCNCDAIEVIGHTDNLPVSGGRSNLDEKLIRAFNQAETPNLVPGSNLDLGMMRALSIIRYLKQAQQNGRLTQIEYFLPYSAGQMLKPNHTLDTSPEATGNESRRRIEMRLLKSTAWEEQIGNNNR</sequence>
<dbReference type="EMBL" id="CP003944">
    <property type="protein sequence ID" value="AFZ50849.1"/>
    <property type="molecule type" value="Genomic_DNA"/>
</dbReference>
<dbReference type="KEGG" id="dsl:Dacsa_2232"/>